<dbReference type="InterPro" id="IPR025652">
    <property type="entry name" value="TesB_C"/>
</dbReference>
<reference evidence="10 11" key="1">
    <citation type="submission" date="2020-04" db="EMBL/GenBank/DDBJ databases">
        <title>Sequencing and Assembly of C. fimi.</title>
        <authorList>
            <person name="Ramsey A.R."/>
        </authorList>
    </citation>
    <scope>NUCLEOTIDE SEQUENCE [LARGE SCALE GENOMIC DNA]</scope>
    <source>
        <strain evidence="10 11">SB</strain>
    </source>
</reference>
<dbReference type="CDD" id="cd03444">
    <property type="entry name" value="Thioesterase_II_repeat1"/>
    <property type="match status" value="1"/>
</dbReference>
<keyword evidence="3" id="KW-0378">Hydrolase</keyword>
<dbReference type="PANTHER" id="PTHR11066">
    <property type="entry name" value="ACYL-COA THIOESTERASE"/>
    <property type="match status" value="1"/>
</dbReference>
<dbReference type="InterPro" id="IPR042171">
    <property type="entry name" value="Acyl-CoA_hotdog"/>
</dbReference>
<dbReference type="InterPro" id="IPR029069">
    <property type="entry name" value="HotDog_dom_sf"/>
</dbReference>
<sequence>MTHALAHDPMARLLAMLELSPEPGPGADDRFTGSSLPQPHGRVFGGQVLAQALLASGRTVGPERLPHSLHAYFLRPGDADRPISFAVERLRDGRSFSARRTHALQNDRPILTMSTSFQEQQEGLEHADPMPDAPPPDEVVSARDVLGPIDHPIAQFWIQQAAFDLRHVDESIFVGPAKVRTDRQLVWIRARGPVPDDQLLHRALMAYACDQVMLESILRKHGQSWVSPGLSMASLDHAMWWHRPARVDEWLLYAQRSPSAQGGRGLATAEVFTQDGRLVATIAQEGMVRLPL</sequence>
<dbReference type="Proteomes" id="UP000562124">
    <property type="component" value="Unassembled WGS sequence"/>
</dbReference>
<evidence type="ECO:0000256" key="7">
    <source>
        <dbReference type="ARBA" id="ARBA00079653"/>
    </source>
</evidence>
<dbReference type="AlphaFoldDB" id="A0A7Y0LWW3"/>
<evidence type="ECO:0000313" key="10">
    <source>
        <dbReference type="EMBL" id="NMR19658.1"/>
    </source>
</evidence>
<feature type="domain" description="Acyl-CoA thioesterase 2 C-terminal" evidence="8">
    <location>
        <begin position="183"/>
        <end position="287"/>
    </location>
</feature>
<evidence type="ECO:0000256" key="6">
    <source>
        <dbReference type="ARBA" id="ARBA00071120"/>
    </source>
</evidence>
<evidence type="ECO:0000256" key="4">
    <source>
        <dbReference type="ARBA" id="ARBA00023098"/>
    </source>
</evidence>
<dbReference type="SUPFAM" id="SSF54637">
    <property type="entry name" value="Thioesterase/thiol ester dehydrase-isomerase"/>
    <property type="match status" value="2"/>
</dbReference>
<dbReference type="Gene3D" id="2.40.160.210">
    <property type="entry name" value="Acyl-CoA thioesterase, double hotdog domain"/>
    <property type="match status" value="1"/>
</dbReference>
<dbReference type="CDD" id="cd03445">
    <property type="entry name" value="Thioesterase_II_repeat2"/>
    <property type="match status" value="1"/>
</dbReference>
<dbReference type="Pfam" id="PF02551">
    <property type="entry name" value="Acyl_CoA_thio"/>
    <property type="match status" value="1"/>
</dbReference>
<name>A0A7Y0LWW3_CELFI</name>
<dbReference type="GO" id="GO:0009062">
    <property type="term" value="P:fatty acid catabolic process"/>
    <property type="evidence" value="ECO:0007669"/>
    <property type="project" value="TreeGrafter"/>
</dbReference>
<dbReference type="InterPro" id="IPR003703">
    <property type="entry name" value="Acyl_CoA_thio"/>
</dbReference>
<evidence type="ECO:0000256" key="3">
    <source>
        <dbReference type="ARBA" id="ARBA00022801"/>
    </source>
</evidence>
<dbReference type="GO" id="GO:0006637">
    <property type="term" value="P:acyl-CoA metabolic process"/>
    <property type="evidence" value="ECO:0007669"/>
    <property type="project" value="InterPro"/>
</dbReference>
<comment type="subunit">
    <text evidence="2">Homotetramer.</text>
</comment>
<gene>
    <name evidence="10" type="ORF">HIR71_05370</name>
</gene>
<keyword evidence="11" id="KW-1185">Reference proteome</keyword>
<proteinExistence type="inferred from homology"/>
<dbReference type="Pfam" id="PF13622">
    <property type="entry name" value="4HBT_3"/>
    <property type="match status" value="1"/>
</dbReference>
<evidence type="ECO:0000259" key="9">
    <source>
        <dbReference type="Pfam" id="PF13622"/>
    </source>
</evidence>
<comment type="caution">
    <text evidence="10">The sequence shown here is derived from an EMBL/GenBank/DDBJ whole genome shotgun (WGS) entry which is preliminary data.</text>
</comment>
<dbReference type="FunFam" id="2.40.160.210:FF:000001">
    <property type="entry name" value="Acyl-CoA thioesterase II"/>
    <property type="match status" value="1"/>
</dbReference>
<comment type="catalytic activity">
    <reaction evidence="5">
        <text>a fatty acyl-CoA + H2O = a fatty acid + CoA + H(+)</text>
        <dbReference type="Rhea" id="RHEA:16781"/>
        <dbReference type="ChEBI" id="CHEBI:15377"/>
        <dbReference type="ChEBI" id="CHEBI:15378"/>
        <dbReference type="ChEBI" id="CHEBI:28868"/>
        <dbReference type="ChEBI" id="CHEBI:57287"/>
        <dbReference type="ChEBI" id="CHEBI:77636"/>
        <dbReference type="EC" id="3.1.2.20"/>
    </reaction>
    <physiologicalReaction direction="left-to-right" evidence="5">
        <dbReference type="Rhea" id="RHEA:16782"/>
    </physiologicalReaction>
</comment>
<protein>
    <recommendedName>
        <fullName evidence="6">Acyl-CoA thioesterase 2</fullName>
    </recommendedName>
    <alternativeName>
        <fullName evidence="7">Thioesterase II</fullName>
    </alternativeName>
</protein>
<evidence type="ECO:0000313" key="11">
    <source>
        <dbReference type="Proteomes" id="UP000562124"/>
    </source>
</evidence>
<comment type="similarity">
    <text evidence="1">Belongs to the C/M/P thioester hydrolase family.</text>
</comment>
<dbReference type="InterPro" id="IPR049449">
    <property type="entry name" value="TesB_ACOT8-like_N"/>
</dbReference>
<dbReference type="GO" id="GO:0047617">
    <property type="term" value="F:fatty acyl-CoA hydrolase activity"/>
    <property type="evidence" value="ECO:0007669"/>
    <property type="project" value="UniProtKB-EC"/>
</dbReference>
<keyword evidence="4" id="KW-0443">Lipid metabolism</keyword>
<evidence type="ECO:0000256" key="1">
    <source>
        <dbReference type="ARBA" id="ARBA00006538"/>
    </source>
</evidence>
<feature type="domain" description="Acyl-CoA thioesterase-like N-terminal HotDog" evidence="9">
    <location>
        <begin position="40"/>
        <end position="118"/>
    </location>
</feature>
<evidence type="ECO:0000256" key="2">
    <source>
        <dbReference type="ARBA" id="ARBA00011881"/>
    </source>
</evidence>
<dbReference type="RefSeq" id="WP_169324021.1">
    <property type="nucleotide sequence ID" value="NZ_JABCJJ010000005.1"/>
</dbReference>
<organism evidence="10 11">
    <name type="scientific">Cellulomonas fimi</name>
    <dbReference type="NCBI Taxonomy" id="1708"/>
    <lineage>
        <taxon>Bacteria</taxon>
        <taxon>Bacillati</taxon>
        <taxon>Actinomycetota</taxon>
        <taxon>Actinomycetes</taxon>
        <taxon>Micrococcales</taxon>
        <taxon>Cellulomonadaceae</taxon>
        <taxon>Cellulomonas</taxon>
    </lineage>
</organism>
<dbReference type="PANTHER" id="PTHR11066:SF34">
    <property type="entry name" value="ACYL-COENZYME A THIOESTERASE 8"/>
    <property type="match status" value="1"/>
</dbReference>
<evidence type="ECO:0000259" key="8">
    <source>
        <dbReference type="Pfam" id="PF02551"/>
    </source>
</evidence>
<dbReference type="EMBL" id="JABCJJ010000005">
    <property type="protein sequence ID" value="NMR19658.1"/>
    <property type="molecule type" value="Genomic_DNA"/>
</dbReference>
<evidence type="ECO:0000256" key="5">
    <source>
        <dbReference type="ARBA" id="ARBA00050943"/>
    </source>
</evidence>
<accession>A0A7Y0LWW3</accession>